<reference evidence="1" key="1">
    <citation type="submission" date="2020-11" db="EMBL/GenBank/DDBJ databases">
        <authorList>
            <person name="Tran Van P."/>
        </authorList>
    </citation>
    <scope>NUCLEOTIDE SEQUENCE</scope>
</reference>
<dbReference type="Proteomes" id="UP000759131">
    <property type="component" value="Unassembled WGS sequence"/>
</dbReference>
<sequence>MTEIHPMLTNAEELHDCLQAFRIRAITGANMIGSERRGNQVVMFLSGGCLRLTQQDLSDDLVVTFSELKIFRRSSANV</sequence>
<accession>A0A7R9KKB6</accession>
<name>A0A7R9KKB6_9ACAR</name>
<dbReference type="OrthoDB" id="6422370at2759"/>
<dbReference type="EMBL" id="OC857069">
    <property type="protein sequence ID" value="CAD7624696.1"/>
    <property type="molecule type" value="Genomic_DNA"/>
</dbReference>
<dbReference type="EMBL" id="CAJPIZ010002494">
    <property type="protein sequence ID" value="CAG2105126.1"/>
    <property type="molecule type" value="Genomic_DNA"/>
</dbReference>
<gene>
    <name evidence="1" type="ORF">OSB1V03_LOCUS5137</name>
</gene>
<organism evidence="1">
    <name type="scientific">Medioppia subpectinata</name>
    <dbReference type="NCBI Taxonomy" id="1979941"/>
    <lineage>
        <taxon>Eukaryota</taxon>
        <taxon>Metazoa</taxon>
        <taxon>Ecdysozoa</taxon>
        <taxon>Arthropoda</taxon>
        <taxon>Chelicerata</taxon>
        <taxon>Arachnida</taxon>
        <taxon>Acari</taxon>
        <taxon>Acariformes</taxon>
        <taxon>Sarcoptiformes</taxon>
        <taxon>Oribatida</taxon>
        <taxon>Brachypylina</taxon>
        <taxon>Oppioidea</taxon>
        <taxon>Oppiidae</taxon>
        <taxon>Medioppia</taxon>
    </lineage>
</organism>
<evidence type="ECO:0000313" key="2">
    <source>
        <dbReference type="Proteomes" id="UP000759131"/>
    </source>
</evidence>
<evidence type="ECO:0000313" key="1">
    <source>
        <dbReference type="EMBL" id="CAD7624696.1"/>
    </source>
</evidence>
<keyword evidence="2" id="KW-1185">Reference proteome</keyword>
<dbReference type="AlphaFoldDB" id="A0A7R9KKB6"/>
<protein>
    <submittedName>
        <fullName evidence="1">Uncharacterized protein</fullName>
    </submittedName>
</protein>
<proteinExistence type="predicted"/>